<dbReference type="PANTHER" id="PTHR37823:SF1">
    <property type="entry name" value="CYTOCHROME C-553-LIKE"/>
    <property type="match status" value="1"/>
</dbReference>
<evidence type="ECO:0000256" key="2">
    <source>
        <dbReference type="ARBA" id="ARBA00022617"/>
    </source>
</evidence>
<keyword evidence="5 6" id="KW-0408">Iron</keyword>
<keyword evidence="1" id="KW-0813">Transport</keyword>
<gene>
    <name evidence="9" type="ORF">H8K36_09010</name>
</gene>
<keyword evidence="10" id="KW-1185">Reference proteome</keyword>
<accession>A0A923HLC9</accession>
<evidence type="ECO:0000313" key="10">
    <source>
        <dbReference type="Proteomes" id="UP000627446"/>
    </source>
</evidence>
<dbReference type="InterPro" id="IPR036909">
    <property type="entry name" value="Cyt_c-like_dom_sf"/>
</dbReference>
<dbReference type="GO" id="GO:0009055">
    <property type="term" value="F:electron transfer activity"/>
    <property type="evidence" value="ECO:0007669"/>
    <property type="project" value="InterPro"/>
</dbReference>
<keyword evidence="4" id="KW-0249">Electron transport</keyword>
<dbReference type="PROSITE" id="PS51007">
    <property type="entry name" value="CYTC"/>
    <property type="match status" value="1"/>
</dbReference>
<evidence type="ECO:0000259" key="8">
    <source>
        <dbReference type="PROSITE" id="PS51007"/>
    </source>
</evidence>
<dbReference type="Gene3D" id="1.10.760.10">
    <property type="entry name" value="Cytochrome c-like domain"/>
    <property type="match status" value="1"/>
</dbReference>
<dbReference type="SUPFAM" id="SSF46626">
    <property type="entry name" value="Cytochrome c"/>
    <property type="match status" value="1"/>
</dbReference>
<feature type="domain" description="Cytochrome c" evidence="8">
    <location>
        <begin position="195"/>
        <end position="283"/>
    </location>
</feature>
<dbReference type="Proteomes" id="UP000627446">
    <property type="component" value="Unassembled WGS sequence"/>
</dbReference>
<feature type="chain" id="PRO_5037954681" evidence="7">
    <location>
        <begin position="35"/>
        <end position="286"/>
    </location>
</feature>
<dbReference type="PANTHER" id="PTHR37823">
    <property type="entry name" value="CYTOCHROME C-553-LIKE"/>
    <property type="match status" value="1"/>
</dbReference>
<organism evidence="9 10">
    <name type="scientific">Undibacterium nitidum</name>
    <dbReference type="NCBI Taxonomy" id="2762298"/>
    <lineage>
        <taxon>Bacteria</taxon>
        <taxon>Pseudomonadati</taxon>
        <taxon>Pseudomonadota</taxon>
        <taxon>Betaproteobacteria</taxon>
        <taxon>Burkholderiales</taxon>
        <taxon>Oxalobacteraceae</taxon>
        <taxon>Undibacterium</taxon>
    </lineage>
</organism>
<dbReference type="GO" id="GO:0046872">
    <property type="term" value="F:metal ion binding"/>
    <property type="evidence" value="ECO:0007669"/>
    <property type="project" value="UniProtKB-KW"/>
</dbReference>
<sequence length="286" mass="31261">MNLSPYLRIFRGTAVLLASVLSVGALLPNSYAFAQNGEPSLEIKQGDKSQTWSRAALLAQAQTIAIAQDSAYKRPMRYQAVAMSKLMPNAAQYETIQFVASDGFVANIAGKDVAGKGQAYIAIESEQQPWPPIDANNPQKTASAGPFYLVWFSPEAGKISSEQWPYQVVKISVEQPLTQRFPQMVPKPSPSATYAQALKGLQVYVKNCAVCHTLNGGGDASIGPDLNQPYSPTAYFQKKFLRKLIRQPSSVRAWKTSLMPGFDEKTISPGQLDDLLVYLKHMAAAK</sequence>
<dbReference type="InterPro" id="IPR009056">
    <property type="entry name" value="Cyt_c-like_dom"/>
</dbReference>
<dbReference type="InterPro" id="IPR051811">
    <property type="entry name" value="Cytochrome_c550/c551-like"/>
</dbReference>
<dbReference type="Pfam" id="PF00034">
    <property type="entry name" value="Cytochrom_C"/>
    <property type="match status" value="1"/>
</dbReference>
<evidence type="ECO:0000313" key="9">
    <source>
        <dbReference type="EMBL" id="MBC3881509.1"/>
    </source>
</evidence>
<protein>
    <submittedName>
        <fullName evidence="9">C-type cytochrome</fullName>
    </submittedName>
</protein>
<reference evidence="9" key="1">
    <citation type="submission" date="2020-08" db="EMBL/GenBank/DDBJ databases">
        <title>Novel species isolated from subtropical streams in China.</title>
        <authorList>
            <person name="Lu H."/>
        </authorList>
    </citation>
    <scope>NUCLEOTIDE SEQUENCE</scope>
    <source>
        <strain evidence="9">LX22W</strain>
    </source>
</reference>
<evidence type="ECO:0000256" key="4">
    <source>
        <dbReference type="ARBA" id="ARBA00022982"/>
    </source>
</evidence>
<evidence type="ECO:0000256" key="3">
    <source>
        <dbReference type="ARBA" id="ARBA00022723"/>
    </source>
</evidence>
<keyword evidence="3 6" id="KW-0479">Metal-binding</keyword>
<dbReference type="EMBL" id="JACOFZ010000002">
    <property type="protein sequence ID" value="MBC3881509.1"/>
    <property type="molecule type" value="Genomic_DNA"/>
</dbReference>
<comment type="caution">
    <text evidence="9">The sequence shown here is derived from an EMBL/GenBank/DDBJ whole genome shotgun (WGS) entry which is preliminary data.</text>
</comment>
<evidence type="ECO:0000256" key="1">
    <source>
        <dbReference type="ARBA" id="ARBA00022448"/>
    </source>
</evidence>
<proteinExistence type="predicted"/>
<dbReference type="AlphaFoldDB" id="A0A923HLC9"/>
<name>A0A923HLC9_9BURK</name>
<evidence type="ECO:0000256" key="6">
    <source>
        <dbReference type="PROSITE-ProRule" id="PRU00433"/>
    </source>
</evidence>
<dbReference type="RefSeq" id="WP_186915986.1">
    <property type="nucleotide sequence ID" value="NZ_JACOFZ010000002.1"/>
</dbReference>
<dbReference type="GO" id="GO:0020037">
    <property type="term" value="F:heme binding"/>
    <property type="evidence" value="ECO:0007669"/>
    <property type="project" value="InterPro"/>
</dbReference>
<evidence type="ECO:0000256" key="7">
    <source>
        <dbReference type="SAM" id="SignalP"/>
    </source>
</evidence>
<keyword evidence="2 6" id="KW-0349">Heme</keyword>
<feature type="signal peptide" evidence="7">
    <location>
        <begin position="1"/>
        <end position="34"/>
    </location>
</feature>
<evidence type="ECO:0000256" key="5">
    <source>
        <dbReference type="ARBA" id="ARBA00023004"/>
    </source>
</evidence>
<keyword evidence="7" id="KW-0732">Signal</keyword>